<name>A0ABP8QES6_9BACT</name>
<protein>
    <recommendedName>
        <fullName evidence="4">DUF5872 domain-containing protein</fullName>
    </recommendedName>
</protein>
<evidence type="ECO:0000313" key="3">
    <source>
        <dbReference type="Proteomes" id="UP001501243"/>
    </source>
</evidence>
<sequence length="169" mass="18715">MFYFFGPLMKTPAPDASASSTTARKRTKTRPAARRRTDENTYTDPALRERLKAEIRSAPKGGEPGTWSARKSQLLTLAYQKAGGGYLQRHPNSKQKSLHQWTEQDWQTADDKPARRANGTARYLPAKAWSKLTDAEKKATNAKKQAGSKAGEHTVANTTAAKRARKQAS</sequence>
<feature type="compositionally biased region" description="Low complexity" evidence="1">
    <location>
        <begin position="11"/>
        <end position="22"/>
    </location>
</feature>
<comment type="caution">
    <text evidence="2">The sequence shown here is derived from an EMBL/GenBank/DDBJ whole genome shotgun (WGS) entry which is preliminary data.</text>
</comment>
<feature type="compositionally biased region" description="Basic residues" evidence="1">
    <location>
        <begin position="23"/>
        <end position="34"/>
    </location>
</feature>
<gene>
    <name evidence="2" type="ORF">GCM10023172_21030</name>
</gene>
<feature type="region of interest" description="Disordered" evidence="1">
    <location>
        <begin position="1"/>
        <end position="49"/>
    </location>
</feature>
<proteinExistence type="predicted"/>
<accession>A0ABP8QES6</accession>
<feature type="region of interest" description="Disordered" evidence="1">
    <location>
        <begin position="86"/>
        <end position="169"/>
    </location>
</feature>
<organism evidence="2 3">
    <name type="scientific">Hymenobacter ginsengisoli</name>
    <dbReference type="NCBI Taxonomy" id="1051626"/>
    <lineage>
        <taxon>Bacteria</taxon>
        <taxon>Pseudomonadati</taxon>
        <taxon>Bacteroidota</taxon>
        <taxon>Cytophagia</taxon>
        <taxon>Cytophagales</taxon>
        <taxon>Hymenobacteraceae</taxon>
        <taxon>Hymenobacter</taxon>
    </lineage>
</organism>
<evidence type="ECO:0000256" key="1">
    <source>
        <dbReference type="SAM" id="MobiDB-lite"/>
    </source>
</evidence>
<dbReference type="Proteomes" id="UP001501243">
    <property type="component" value="Unassembled WGS sequence"/>
</dbReference>
<evidence type="ECO:0000313" key="2">
    <source>
        <dbReference type="EMBL" id="GAA4500587.1"/>
    </source>
</evidence>
<evidence type="ECO:0008006" key="4">
    <source>
        <dbReference type="Google" id="ProtNLM"/>
    </source>
</evidence>
<keyword evidence="3" id="KW-1185">Reference proteome</keyword>
<dbReference type="EMBL" id="BAABGQ010000006">
    <property type="protein sequence ID" value="GAA4500587.1"/>
    <property type="molecule type" value="Genomic_DNA"/>
</dbReference>
<reference evidence="3" key="1">
    <citation type="journal article" date="2019" name="Int. J. Syst. Evol. Microbiol.">
        <title>The Global Catalogue of Microorganisms (GCM) 10K type strain sequencing project: providing services to taxonomists for standard genome sequencing and annotation.</title>
        <authorList>
            <consortium name="The Broad Institute Genomics Platform"/>
            <consortium name="The Broad Institute Genome Sequencing Center for Infectious Disease"/>
            <person name="Wu L."/>
            <person name="Ma J."/>
        </authorList>
    </citation>
    <scope>NUCLEOTIDE SEQUENCE [LARGE SCALE GENOMIC DNA]</scope>
    <source>
        <strain evidence="3">JCM 17841</strain>
    </source>
</reference>
<feature type="compositionally biased region" description="Polar residues" evidence="1">
    <location>
        <begin position="98"/>
        <end position="107"/>
    </location>
</feature>